<organism evidence="2 3">
    <name type="scientific">Bradyrhizobium cytisi</name>
    <dbReference type="NCBI Taxonomy" id="515489"/>
    <lineage>
        <taxon>Bacteria</taxon>
        <taxon>Pseudomonadati</taxon>
        <taxon>Pseudomonadota</taxon>
        <taxon>Alphaproteobacteria</taxon>
        <taxon>Hyphomicrobiales</taxon>
        <taxon>Nitrobacteraceae</taxon>
        <taxon>Bradyrhizobium</taxon>
    </lineage>
</organism>
<dbReference type="RefSeq" id="WP_148751795.1">
    <property type="nucleotide sequence ID" value="NZ_VSSR01000023.1"/>
</dbReference>
<dbReference type="Gene3D" id="3.40.190.10">
    <property type="entry name" value="Periplasmic binding protein-like II"/>
    <property type="match status" value="1"/>
</dbReference>
<dbReference type="Pfam" id="PF03401">
    <property type="entry name" value="TctC"/>
    <property type="match status" value="1"/>
</dbReference>
<dbReference type="PANTHER" id="PTHR42928">
    <property type="entry name" value="TRICARBOXYLATE-BINDING PROTEIN"/>
    <property type="match status" value="1"/>
</dbReference>
<accession>A0A5S4WUL6</accession>
<keyword evidence="3" id="KW-1185">Reference proteome</keyword>
<dbReference type="SUPFAM" id="SSF53850">
    <property type="entry name" value="Periplasmic binding protein-like II"/>
    <property type="match status" value="1"/>
</dbReference>
<dbReference type="PIRSF" id="PIRSF017082">
    <property type="entry name" value="YflP"/>
    <property type="match status" value="1"/>
</dbReference>
<dbReference type="PANTHER" id="PTHR42928:SF5">
    <property type="entry name" value="BLR1237 PROTEIN"/>
    <property type="match status" value="1"/>
</dbReference>
<dbReference type="InterPro" id="IPR042100">
    <property type="entry name" value="Bug_dom1"/>
</dbReference>
<dbReference type="InterPro" id="IPR005064">
    <property type="entry name" value="BUG"/>
</dbReference>
<comment type="caution">
    <text evidence="2">The sequence shown here is derived from an EMBL/GenBank/DDBJ whole genome shotgun (WGS) entry which is preliminary data.</text>
</comment>
<protein>
    <submittedName>
        <fullName evidence="2">Tripartite tricarboxylate transporter substrate binding protein</fullName>
    </submittedName>
</protein>
<dbReference type="AlphaFoldDB" id="A0A5S4WUL6"/>
<comment type="similarity">
    <text evidence="1">Belongs to the UPF0065 (bug) family.</text>
</comment>
<dbReference type="Proteomes" id="UP000324853">
    <property type="component" value="Unassembled WGS sequence"/>
</dbReference>
<name>A0A5S4WUL6_9BRAD</name>
<dbReference type="CDD" id="cd13578">
    <property type="entry name" value="PBP2_Bug27"/>
    <property type="match status" value="1"/>
</dbReference>
<reference evidence="2 3" key="1">
    <citation type="submission" date="2019-08" db="EMBL/GenBank/DDBJ databases">
        <title>Bradyrhizobium hipponensis sp. nov., a rhizobium isolated from a Lupinus angustifolius root nodule in Tunisia.</title>
        <authorList>
            <person name="Off K."/>
            <person name="Rejili M."/>
            <person name="Mars M."/>
            <person name="Brachmann A."/>
            <person name="Marin M."/>
        </authorList>
    </citation>
    <scope>NUCLEOTIDE SEQUENCE [LARGE SCALE GENOMIC DNA]</scope>
    <source>
        <strain evidence="2 3">CTAW11</strain>
    </source>
</reference>
<gene>
    <name evidence="2" type="ORF">FXB38_15865</name>
</gene>
<evidence type="ECO:0000313" key="2">
    <source>
        <dbReference type="EMBL" id="TYL84320.1"/>
    </source>
</evidence>
<evidence type="ECO:0000313" key="3">
    <source>
        <dbReference type="Proteomes" id="UP000324853"/>
    </source>
</evidence>
<evidence type="ECO:0000256" key="1">
    <source>
        <dbReference type="ARBA" id="ARBA00006987"/>
    </source>
</evidence>
<dbReference type="EMBL" id="VSSR01000023">
    <property type="protein sequence ID" value="TYL84320.1"/>
    <property type="molecule type" value="Genomic_DNA"/>
</dbReference>
<dbReference type="Gene3D" id="3.40.190.150">
    <property type="entry name" value="Bordetella uptake gene, domain 1"/>
    <property type="match status" value="1"/>
</dbReference>
<dbReference type="OrthoDB" id="7250553at2"/>
<proteinExistence type="inferred from homology"/>
<sequence>MTISRRLLAKLFFRLFLGLFLLLPSVAAAQIFPAKPIKLIVPFPAGGPNDIIARVVGQRMSELAGQPVLIDNRGGQGGVLGTDAVAKSAPDGYTIAISSAGALAISPSMEKVAYDTLNDLTPVTLVATVPEMLVVAANLPAKDIGELIALAKAQPGKLNFASSGPGSLPHLAGELFKLTASIDIVHVPYRGAAPAVNDLLGQQVQMTFLDLPVLLPQVKAGALKPIAIGSAERAPTAPDVPTTKEAGFPDLRIENWYGMVAPKGTPKEIVTALHDLATKAMADPAVKEKLAAQGATLIGDEPEHFRAFIADETAKWAKVIKDAGVETAK</sequence>